<comment type="caution">
    <text evidence="3">The sequence shown here is derived from an EMBL/GenBank/DDBJ whole genome shotgun (WGS) entry which is preliminary data.</text>
</comment>
<organism evidence="3 5">
    <name type="scientific">Pseudoalteromonas lipolytica</name>
    <dbReference type="NCBI Taxonomy" id="570156"/>
    <lineage>
        <taxon>Bacteria</taxon>
        <taxon>Pseudomonadati</taxon>
        <taxon>Pseudomonadota</taxon>
        <taxon>Gammaproteobacteria</taxon>
        <taxon>Alteromonadales</taxon>
        <taxon>Pseudoalteromonadaceae</taxon>
        <taxon>Pseudoalteromonas</taxon>
    </lineage>
</organism>
<evidence type="ECO:0000259" key="2">
    <source>
        <dbReference type="PROSITE" id="PS50263"/>
    </source>
</evidence>
<dbReference type="Proteomes" id="UP001377972">
    <property type="component" value="Unassembled WGS sequence"/>
</dbReference>
<gene>
    <name evidence="3" type="ORF">AOG27_09490</name>
    <name evidence="4" type="ORF">PQI24_12430</name>
</gene>
<dbReference type="PANTHER" id="PTHR23088:SF27">
    <property type="entry name" value="DEAMINATED GLUTATHIONE AMIDASE"/>
    <property type="match status" value="1"/>
</dbReference>
<evidence type="ECO:0000256" key="1">
    <source>
        <dbReference type="ARBA" id="ARBA00022801"/>
    </source>
</evidence>
<dbReference type="InterPro" id="IPR003010">
    <property type="entry name" value="C-N_Hydrolase"/>
</dbReference>
<keyword evidence="6" id="KW-1185">Reference proteome</keyword>
<dbReference type="AlphaFoldDB" id="A0A0P7E1A5"/>
<sequence length="276" mass="30502">MKANPHPQVVAVQMCSSMNAEQNLAFLAETLNQLPATRPLLVCLPESFLIFSKQSQASYQLGHQSEAYKAKLADLCKQHDIWLAAGTLPVSQQNGKYLAASFLFNNQGDVVAQYNKIHLFDVDVADTTRSYRESDATQAGNDIVVVDSPFGKIGLAVCYDLRFSGLFTAMQRQGAELILVPSAFTTVTGAAHWHILLAARAIETQCYVVAAAQWGEHENGRHTYGHSIIISPWGETLSELASGTGFISHELDLNRLNTIRQDMPVQSQQRFREHLL</sequence>
<protein>
    <submittedName>
        <fullName evidence="3">Amidohydrolase</fullName>
    </submittedName>
    <submittedName>
        <fullName evidence="4">Carbon-nitrogen hydrolase family protein</fullName>
    </submittedName>
</protein>
<dbReference type="PATRIC" id="fig|570156.3.peg.2967"/>
<dbReference type="EMBL" id="JAQPZS010000011">
    <property type="protein sequence ID" value="MEJ6496847.1"/>
    <property type="molecule type" value="Genomic_DNA"/>
</dbReference>
<dbReference type="Pfam" id="PF00795">
    <property type="entry name" value="CN_hydrolase"/>
    <property type="match status" value="1"/>
</dbReference>
<evidence type="ECO:0000313" key="5">
    <source>
        <dbReference type="Proteomes" id="UP000050378"/>
    </source>
</evidence>
<dbReference type="PANTHER" id="PTHR23088">
    <property type="entry name" value="NITRILASE-RELATED"/>
    <property type="match status" value="1"/>
</dbReference>
<evidence type="ECO:0000313" key="3">
    <source>
        <dbReference type="EMBL" id="KPM83865.1"/>
    </source>
</evidence>
<dbReference type="STRING" id="570156.AOG27_09490"/>
<dbReference type="PROSITE" id="PS50263">
    <property type="entry name" value="CN_HYDROLASE"/>
    <property type="match status" value="1"/>
</dbReference>
<keyword evidence="1 3" id="KW-0378">Hydrolase</keyword>
<dbReference type="OrthoDB" id="9811121at2"/>
<dbReference type="EMBL" id="LJTC01000005">
    <property type="protein sequence ID" value="KPM83865.1"/>
    <property type="molecule type" value="Genomic_DNA"/>
</dbReference>
<evidence type="ECO:0000313" key="6">
    <source>
        <dbReference type="Proteomes" id="UP001377972"/>
    </source>
</evidence>
<feature type="domain" description="CN hydrolase" evidence="2">
    <location>
        <begin position="7"/>
        <end position="253"/>
    </location>
</feature>
<reference evidence="3 5" key="1">
    <citation type="submission" date="2015-09" db="EMBL/GenBank/DDBJ databases">
        <title>Draft Genome Sequence of Pseudoalteromonas lipolytica UCD-48B.</title>
        <authorList>
            <person name="Krusor M."/>
            <person name="Coil D.A."/>
            <person name="Lang J.M."/>
            <person name="Eisen J.A."/>
            <person name="Alexiev A."/>
        </authorList>
    </citation>
    <scope>NUCLEOTIDE SEQUENCE [LARGE SCALE GENOMIC DNA]</scope>
    <source>
        <strain evidence="3 5">UCD-48B</strain>
    </source>
</reference>
<evidence type="ECO:0000313" key="4">
    <source>
        <dbReference type="EMBL" id="MEJ6496847.1"/>
    </source>
</evidence>
<dbReference type="RefSeq" id="WP_054552781.1">
    <property type="nucleotide sequence ID" value="NZ_JAQPZS010000011.1"/>
</dbReference>
<dbReference type="Proteomes" id="UP000050378">
    <property type="component" value="Unassembled WGS sequence"/>
</dbReference>
<accession>A0A0P7E1A5</accession>
<dbReference type="SUPFAM" id="SSF56317">
    <property type="entry name" value="Carbon-nitrogen hydrolase"/>
    <property type="match status" value="1"/>
</dbReference>
<dbReference type="CDD" id="cd07572">
    <property type="entry name" value="nit"/>
    <property type="match status" value="1"/>
</dbReference>
<reference evidence="4 6" key="2">
    <citation type="submission" date="2023-01" db="EMBL/GenBank/DDBJ databases">
        <title>Trichodesmium-associated heterotrophic epibiont bacteria.</title>
        <authorList>
            <person name="Cleveland C.S."/>
            <person name="Webb E.A."/>
        </authorList>
    </citation>
    <scope>NUCLEOTIDE SEQUENCE [LARGE SCALE GENOMIC DNA]</scope>
    <source>
        <strain evidence="4 6">USCH2</strain>
    </source>
</reference>
<dbReference type="Gene3D" id="3.60.110.10">
    <property type="entry name" value="Carbon-nitrogen hydrolase"/>
    <property type="match status" value="1"/>
</dbReference>
<dbReference type="InterPro" id="IPR045254">
    <property type="entry name" value="Nit1/2_C-N_Hydrolase"/>
</dbReference>
<dbReference type="InterPro" id="IPR036526">
    <property type="entry name" value="C-N_Hydrolase_sf"/>
</dbReference>
<proteinExistence type="predicted"/>
<name>A0A0P7E1A5_9GAMM</name>
<dbReference type="GO" id="GO:0016811">
    <property type="term" value="F:hydrolase activity, acting on carbon-nitrogen (but not peptide) bonds, in linear amides"/>
    <property type="evidence" value="ECO:0007669"/>
    <property type="project" value="InterPro"/>
</dbReference>